<sequence>MTANAFLVKRHEKSYSAGRIIERGLRLEGRHRSESKREYLIVEEANHAVVHIDLESVANSWTTDDAETSQRAAIGKGMKGLGGHVKPQESLFAPGYTDVHPPVRSTAIGD</sequence>
<feature type="region of interest" description="Disordered" evidence="1">
    <location>
        <begin position="91"/>
        <end position="110"/>
    </location>
</feature>
<gene>
    <name evidence="2" type="ORF">V1478_016629</name>
</gene>
<evidence type="ECO:0000313" key="3">
    <source>
        <dbReference type="Proteomes" id="UP001607302"/>
    </source>
</evidence>
<organism evidence="2 3">
    <name type="scientific">Vespula squamosa</name>
    <name type="common">Southern yellow jacket</name>
    <name type="synonym">Wasp</name>
    <dbReference type="NCBI Taxonomy" id="30214"/>
    <lineage>
        <taxon>Eukaryota</taxon>
        <taxon>Metazoa</taxon>
        <taxon>Ecdysozoa</taxon>
        <taxon>Arthropoda</taxon>
        <taxon>Hexapoda</taxon>
        <taxon>Insecta</taxon>
        <taxon>Pterygota</taxon>
        <taxon>Neoptera</taxon>
        <taxon>Endopterygota</taxon>
        <taxon>Hymenoptera</taxon>
        <taxon>Apocrita</taxon>
        <taxon>Aculeata</taxon>
        <taxon>Vespoidea</taxon>
        <taxon>Vespidae</taxon>
        <taxon>Vespinae</taxon>
        <taxon>Vespula</taxon>
    </lineage>
</organism>
<proteinExistence type="predicted"/>
<dbReference type="AlphaFoldDB" id="A0ABD2A0U7"/>
<name>A0ABD2A0U7_VESSQ</name>
<keyword evidence="3" id="KW-1185">Reference proteome</keyword>
<evidence type="ECO:0000256" key="1">
    <source>
        <dbReference type="SAM" id="MobiDB-lite"/>
    </source>
</evidence>
<dbReference type="EMBL" id="JAUDFV010000157">
    <property type="protein sequence ID" value="KAL2714072.1"/>
    <property type="molecule type" value="Genomic_DNA"/>
</dbReference>
<dbReference type="Proteomes" id="UP001607302">
    <property type="component" value="Unassembled WGS sequence"/>
</dbReference>
<protein>
    <submittedName>
        <fullName evidence="2">Uncharacterized protein</fullName>
    </submittedName>
</protein>
<reference evidence="2 3" key="1">
    <citation type="journal article" date="2024" name="Ann. Entomol. Soc. Am.">
        <title>Genomic analyses of the southern and eastern yellowjacket wasps (Hymenoptera: Vespidae) reveal evolutionary signatures of social life.</title>
        <authorList>
            <person name="Catto M.A."/>
            <person name="Caine P.B."/>
            <person name="Orr S.E."/>
            <person name="Hunt B.G."/>
            <person name="Goodisman M.A.D."/>
        </authorList>
    </citation>
    <scope>NUCLEOTIDE SEQUENCE [LARGE SCALE GENOMIC DNA]</scope>
    <source>
        <strain evidence="2">233</strain>
        <tissue evidence="2">Head and thorax</tissue>
    </source>
</reference>
<accession>A0ABD2A0U7</accession>
<evidence type="ECO:0000313" key="2">
    <source>
        <dbReference type="EMBL" id="KAL2714072.1"/>
    </source>
</evidence>
<comment type="caution">
    <text evidence="2">The sequence shown here is derived from an EMBL/GenBank/DDBJ whole genome shotgun (WGS) entry which is preliminary data.</text>
</comment>